<evidence type="ECO:0000256" key="2">
    <source>
        <dbReference type="ARBA" id="ARBA00005658"/>
    </source>
</evidence>
<dbReference type="OrthoDB" id="9775735at2"/>
<dbReference type="RefSeq" id="WP_018020786.1">
    <property type="nucleotide sequence ID" value="NZ_AQUX01000001.1"/>
</dbReference>
<feature type="transmembrane region" description="Helical" evidence="9">
    <location>
        <begin position="234"/>
        <end position="260"/>
    </location>
</feature>
<name>A0A097IHC6_9CORY</name>
<gene>
    <name evidence="10" type="ORF">CDOO_09830</name>
</gene>
<comment type="similarity">
    <text evidence="2">Belongs to the BCCT transporter (TC 2.A.15) family.</text>
</comment>
<feature type="transmembrane region" description="Helical" evidence="9">
    <location>
        <begin position="518"/>
        <end position="542"/>
    </location>
</feature>
<sequence>MNSSPDGQQSSPVNREELGGRERSAREESRRVNRAPASGDELSRGALTFDKPQVNWAVLIISAAVIVAFSVWAMAWPDHAFDTMGTVVGWIGSSLGWYYVLTVAIVITFVVGVAISRMGTIRLGPDHSRPQYRMFTWVSMLFAAGVGIDMLFYSVTGPITQFITPPDADPRSAEAARDAVVWTMFHYGIGGWAMYSLLGMAMGYFAFRWGMPLSIRAALYPLLGKRVKGRAGDAIDIVTLVGTVMGVATSMGIGVVLLSVGFSHLFGLPDGLGLQIALVAVAVLITIAACYSGVDKGVRLISELNLWSAAAMILYIIVTGKTGFLLNAMVENIGRFINTLPGRALQTMAYEPGGSDWMAGWTLFFWAFWLAWGPFVGLFLARISRGRTLREFVIAAITVPVLCDFLIVTTFGNSAMWEVLNGNEEFAQLAMDSPEQGWYSLLEMFPGATFLVGLATLSGLLFYLTSANSGAMVMSNFSSTIPDPSQDGAKWLRVFWALLTALLTVAMLYAGGVTTMEYATLIFALPVTVIAYLIMASFLKVLRMERAEMDGRRLRHHSSAFDGGNAPDKTWRQRLARMRSYPSKDTVADFIGSTIQPALADVHREFERLGYQTALIDGVDDATGLPTHALIVDIEGQRRFQYMVAPVSTPIPSYGGRRVQTDDAYYRLEVFSQTGSEGYDLVGLNRQQIIDDVIDRYEAHLHFLTVTAATDAESYLTPAHPPVAEPALIETAEPADDVPQTSGAAVGAKETAELLEGRD</sequence>
<feature type="transmembrane region" description="Helical" evidence="9">
    <location>
        <begin position="96"/>
        <end position="115"/>
    </location>
</feature>
<feature type="region of interest" description="Disordered" evidence="8">
    <location>
        <begin position="730"/>
        <end position="759"/>
    </location>
</feature>
<dbReference type="AlphaFoldDB" id="A0A097IHC6"/>
<evidence type="ECO:0000256" key="8">
    <source>
        <dbReference type="SAM" id="MobiDB-lite"/>
    </source>
</evidence>
<proteinExistence type="inferred from homology"/>
<dbReference type="EMBL" id="CP006764">
    <property type="protein sequence ID" value="AIT61535.1"/>
    <property type="molecule type" value="Genomic_DNA"/>
</dbReference>
<feature type="transmembrane region" description="Helical" evidence="9">
    <location>
        <begin position="494"/>
        <end position="512"/>
    </location>
</feature>
<keyword evidence="4" id="KW-1003">Cell membrane</keyword>
<accession>A0A097IHC6</accession>
<feature type="region of interest" description="Disordered" evidence="8">
    <location>
        <begin position="1"/>
        <end position="41"/>
    </location>
</feature>
<dbReference type="PANTHER" id="PTHR30047">
    <property type="entry name" value="HIGH-AFFINITY CHOLINE TRANSPORT PROTEIN-RELATED"/>
    <property type="match status" value="1"/>
</dbReference>
<protein>
    <submittedName>
        <fullName evidence="10">Choline transporter</fullName>
    </submittedName>
</protein>
<keyword evidence="6 9" id="KW-1133">Transmembrane helix</keyword>
<feature type="transmembrane region" description="Helical" evidence="9">
    <location>
        <begin position="358"/>
        <end position="380"/>
    </location>
</feature>
<dbReference type="eggNOG" id="COG1292">
    <property type="taxonomic scope" value="Bacteria"/>
</dbReference>
<dbReference type="NCBIfam" id="TIGR00842">
    <property type="entry name" value="bcct"/>
    <property type="match status" value="1"/>
</dbReference>
<feature type="transmembrane region" description="Helical" evidence="9">
    <location>
        <begin position="272"/>
        <end position="294"/>
    </location>
</feature>
<keyword evidence="5 9" id="KW-0812">Transmembrane</keyword>
<evidence type="ECO:0000256" key="6">
    <source>
        <dbReference type="ARBA" id="ARBA00022989"/>
    </source>
</evidence>
<feature type="compositionally biased region" description="Polar residues" evidence="8">
    <location>
        <begin position="1"/>
        <end position="13"/>
    </location>
</feature>
<feature type="compositionally biased region" description="Basic and acidic residues" evidence="8">
    <location>
        <begin position="14"/>
        <end position="31"/>
    </location>
</feature>
<dbReference type="Proteomes" id="UP000029914">
    <property type="component" value="Chromosome"/>
</dbReference>
<keyword evidence="3" id="KW-0813">Transport</keyword>
<evidence type="ECO:0000256" key="3">
    <source>
        <dbReference type="ARBA" id="ARBA00022448"/>
    </source>
</evidence>
<evidence type="ECO:0000313" key="11">
    <source>
        <dbReference type="Proteomes" id="UP000029914"/>
    </source>
</evidence>
<keyword evidence="11" id="KW-1185">Reference proteome</keyword>
<feature type="transmembrane region" description="Helical" evidence="9">
    <location>
        <begin position="437"/>
        <end position="464"/>
    </location>
</feature>
<dbReference type="GO" id="GO:0022857">
    <property type="term" value="F:transmembrane transporter activity"/>
    <property type="evidence" value="ECO:0007669"/>
    <property type="project" value="InterPro"/>
</dbReference>
<reference evidence="10 11" key="1">
    <citation type="submission" date="2013-09" db="EMBL/GenBank/DDBJ databases">
        <title>Complete genome sequence of Corynebacterium doosanense CAU 212(T) (=DSM 45436(T)), isolated from activated sludge.</title>
        <authorList>
            <person name="Schaffert L."/>
            <person name="Albersmeier A."/>
            <person name="Kalinowski J."/>
            <person name="Ruckert C."/>
        </authorList>
    </citation>
    <scope>NUCLEOTIDE SEQUENCE [LARGE SCALE GENOMIC DNA]</scope>
    <source>
        <strain evidence="10 11">CAU 212</strain>
    </source>
</reference>
<feature type="transmembrane region" description="Helical" evidence="9">
    <location>
        <begin position="306"/>
        <end position="326"/>
    </location>
</feature>
<feature type="transmembrane region" description="Helical" evidence="9">
    <location>
        <begin position="135"/>
        <end position="155"/>
    </location>
</feature>
<evidence type="ECO:0000313" key="10">
    <source>
        <dbReference type="EMBL" id="AIT61535.1"/>
    </source>
</evidence>
<keyword evidence="7 9" id="KW-0472">Membrane</keyword>
<evidence type="ECO:0000256" key="4">
    <source>
        <dbReference type="ARBA" id="ARBA00022475"/>
    </source>
</evidence>
<dbReference type="NCBIfam" id="NF007399">
    <property type="entry name" value="PRK09928.1"/>
    <property type="match status" value="1"/>
</dbReference>
<feature type="transmembrane region" description="Helical" evidence="9">
    <location>
        <begin position="392"/>
        <end position="417"/>
    </location>
</feature>
<organism evidence="10 11">
    <name type="scientific">Corynebacterium doosanense CAU 212 = DSM 45436</name>
    <dbReference type="NCBI Taxonomy" id="558173"/>
    <lineage>
        <taxon>Bacteria</taxon>
        <taxon>Bacillati</taxon>
        <taxon>Actinomycetota</taxon>
        <taxon>Actinomycetes</taxon>
        <taxon>Mycobacteriales</taxon>
        <taxon>Corynebacteriaceae</taxon>
        <taxon>Corynebacterium</taxon>
    </lineage>
</organism>
<evidence type="ECO:0000256" key="5">
    <source>
        <dbReference type="ARBA" id="ARBA00022692"/>
    </source>
</evidence>
<feature type="transmembrane region" description="Helical" evidence="9">
    <location>
        <begin position="184"/>
        <end position="207"/>
    </location>
</feature>
<evidence type="ECO:0000256" key="9">
    <source>
        <dbReference type="SAM" id="Phobius"/>
    </source>
</evidence>
<comment type="subcellular location">
    <subcellularLocation>
        <location evidence="1">Cell membrane</location>
        <topology evidence="1">Multi-pass membrane protein</topology>
    </subcellularLocation>
</comment>
<dbReference type="InterPro" id="IPR000060">
    <property type="entry name" value="BCCT_transptr"/>
</dbReference>
<feature type="transmembrane region" description="Helical" evidence="9">
    <location>
        <begin position="54"/>
        <end position="76"/>
    </location>
</feature>
<dbReference type="KEGG" id="cdo:CDOO_09830"/>
<feature type="compositionally biased region" description="Basic and acidic residues" evidence="8">
    <location>
        <begin position="750"/>
        <end position="759"/>
    </location>
</feature>
<dbReference type="HOGENOM" id="CLU_010118_3_1_11"/>
<evidence type="ECO:0000256" key="1">
    <source>
        <dbReference type="ARBA" id="ARBA00004651"/>
    </source>
</evidence>
<dbReference type="Pfam" id="PF02028">
    <property type="entry name" value="BCCT"/>
    <property type="match status" value="1"/>
</dbReference>
<dbReference type="GO" id="GO:0005886">
    <property type="term" value="C:plasma membrane"/>
    <property type="evidence" value="ECO:0007669"/>
    <property type="project" value="UniProtKB-SubCell"/>
</dbReference>
<dbReference type="PANTHER" id="PTHR30047:SF7">
    <property type="entry name" value="HIGH-AFFINITY CHOLINE TRANSPORT PROTEIN"/>
    <property type="match status" value="1"/>
</dbReference>
<evidence type="ECO:0000256" key="7">
    <source>
        <dbReference type="ARBA" id="ARBA00023136"/>
    </source>
</evidence>